<dbReference type="AlphaFoldDB" id="A0A972VXB9"/>
<comment type="subcellular location">
    <subcellularLocation>
        <location evidence="1 7">Periplasm</location>
    </subcellularLocation>
</comment>
<dbReference type="PROSITE" id="PS00194">
    <property type="entry name" value="THIOREDOXIN_1"/>
    <property type="match status" value="1"/>
</dbReference>
<sequence length="220" mass="24618">MVFSWVSLALAVITSQAAMGEAIPYEEGTHYVALPVPIKTRQADKIEVAEYFSYGCPHCYQFEPLIGAWKQRLADDVEFSRTPAIWNKDYQVYAQTYLTAQALDVLDQIHVPLFDAIHNKRRRLNEPEQMAEFFGEMGIDPMAFARTYSSFGVRASYQQAEAKGRAYRSSGVPAIVVNGKYRIEGSMAGSSAEMLKIADYLVAKERSLMTNVPALKQPAS</sequence>
<name>A0A972VXB9_9GAMM</name>
<dbReference type="PROSITE" id="PS51352">
    <property type="entry name" value="THIOREDOXIN_2"/>
    <property type="match status" value="1"/>
</dbReference>
<evidence type="ECO:0000256" key="1">
    <source>
        <dbReference type="ARBA" id="ARBA00004418"/>
    </source>
</evidence>
<dbReference type="GO" id="GO:0042597">
    <property type="term" value="C:periplasmic space"/>
    <property type="evidence" value="ECO:0007669"/>
    <property type="project" value="UniProtKB-SubCell"/>
</dbReference>
<dbReference type="GO" id="GO:0015036">
    <property type="term" value="F:disulfide oxidoreductase activity"/>
    <property type="evidence" value="ECO:0007669"/>
    <property type="project" value="UniProtKB-ARBA"/>
</dbReference>
<dbReference type="Proteomes" id="UP000754644">
    <property type="component" value="Unassembled WGS sequence"/>
</dbReference>
<evidence type="ECO:0000256" key="2">
    <source>
        <dbReference type="ARBA" id="ARBA00005791"/>
    </source>
</evidence>
<dbReference type="EMBL" id="JABMOJ010000288">
    <property type="protein sequence ID" value="NQV65226.1"/>
    <property type="molecule type" value="Genomic_DNA"/>
</dbReference>
<dbReference type="SUPFAM" id="SSF52833">
    <property type="entry name" value="Thioredoxin-like"/>
    <property type="match status" value="1"/>
</dbReference>
<dbReference type="CDD" id="cd03019">
    <property type="entry name" value="DsbA_DsbA"/>
    <property type="match status" value="1"/>
</dbReference>
<comment type="similarity">
    <text evidence="2">Belongs to the thioredoxin family. DsbA subfamily.</text>
</comment>
<evidence type="ECO:0000256" key="8">
    <source>
        <dbReference type="PIRSR" id="PIRSR001488-1"/>
    </source>
</evidence>
<comment type="caution">
    <text evidence="11">The sequence shown here is derived from an EMBL/GenBank/DDBJ whole genome shotgun (WGS) entry which is preliminary data.</text>
</comment>
<dbReference type="Gene3D" id="3.40.30.10">
    <property type="entry name" value="Glutaredoxin"/>
    <property type="match status" value="1"/>
</dbReference>
<evidence type="ECO:0000259" key="10">
    <source>
        <dbReference type="PROSITE" id="PS51352"/>
    </source>
</evidence>
<evidence type="ECO:0000256" key="5">
    <source>
        <dbReference type="ARBA" id="ARBA00023157"/>
    </source>
</evidence>
<feature type="domain" description="Thioredoxin" evidence="10">
    <location>
        <begin position="11"/>
        <end position="203"/>
    </location>
</feature>
<dbReference type="PANTHER" id="PTHR35891">
    <property type="entry name" value="THIOL:DISULFIDE INTERCHANGE PROTEIN DSBA"/>
    <property type="match status" value="1"/>
</dbReference>
<keyword evidence="5 7" id="KW-1015">Disulfide bond</keyword>
<evidence type="ECO:0000256" key="7">
    <source>
        <dbReference type="PIRNR" id="PIRNR001488"/>
    </source>
</evidence>
<dbReference type="PIRSF" id="PIRSF001488">
    <property type="entry name" value="Tdi_protein"/>
    <property type="match status" value="1"/>
</dbReference>
<dbReference type="PANTHER" id="PTHR35891:SF2">
    <property type="entry name" value="THIOL:DISULFIDE INTERCHANGE PROTEIN DSBA"/>
    <property type="match status" value="1"/>
</dbReference>
<evidence type="ECO:0000256" key="3">
    <source>
        <dbReference type="ARBA" id="ARBA00022729"/>
    </source>
</evidence>
<dbReference type="InterPro" id="IPR013766">
    <property type="entry name" value="Thioredoxin_domain"/>
</dbReference>
<protein>
    <recommendedName>
        <fullName evidence="7">Thiol:disulfide interchange protein</fullName>
    </recommendedName>
</protein>
<keyword evidence="3 9" id="KW-0732">Signal</keyword>
<dbReference type="InterPro" id="IPR036249">
    <property type="entry name" value="Thioredoxin-like_sf"/>
</dbReference>
<proteinExistence type="inferred from homology"/>
<evidence type="ECO:0000256" key="6">
    <source>
        <dbReference type="ARBA" id="ARBA00023284"/>
    </source>
</evidence>
<accession>A0A972VXB9</accession>
<gene>
    <name evidence="11" type="ORF">HQ497_07665</name>
</gene>
<feature type="disulfide bond" description="Redox-active" evidence="8">
    <location>
        <begin position="56"/>
        <end position="59"/>
    </location>
</feature>
<dbReference type="InterPro" id="IPR017937">
    <property type="entry name" value="Thioredoxin_CS"/>
</dbReference>
<evidence type="ECO:0000313" key="11">
    <source>
        <dbReference type="EMBL" id="NQV65226.1"/>
    </source>
</evidence>
<keyword evidence="6" id="KW-0676">Redox-active center</keyword>
<dbReference type="Pfam" id="PF01323">
    <property type="entry name" value="DSBA"/>
    <property type="match status" value="1"/>
</dbReference>
<keyword evidence="4 7" id="KW-0574">Periplasm</keyword>
<dbReference type="InterPro" id="IPR001853">
    <property type="entry name" value="DSBA-like_thioredoxin_dom"/>
</dbReference>
<reference evidence="11" key="1">
    <citation type="submission" date="2020-05" db="EMBL/GenBank/DDBJ databases">
        <title>Sulfur intermediates as new biogeochemical hubs in an aquatic model microbial ecosystem.</title>
        <authorList>
            <person name="Vigneron A."/>
        </authorList>
    </citation>
    <scope>NUCLEOTIDE SEQUENCE</scope>
    <source>
        <strain evidence="11">Bin.250</strain>
    </source>
</reference>
<dbReference type="InterPro" id="IPR023205">
    <property type="entry name" value="DsbA/DsbL"/>
</dbReference>
<feature type="chain" id="PRO_5037746363" description="Thiol:disulfide interchange protein" evidence="9">
    <location>
        <begin position="18"/>
        <end position="220"/>
    </location>
</feature>
<evidence type="ECO:0000256" key="9">
    <source>
        <dbReference type="SAM" id="SignalP"/>
    </source>
</evidence>
<evidence type="ECO:0000313" key="12">
    <source>
        <dbReference type="Proteomes" id="UP000754644"/>
    </source>
</evidence>
<evidence type="ECO:0000256" key="4">
    <source>
        <dbReference type="ARBA" id="ARBA00022764"/>
    </source>
</evidence>
<dbReference type="InterPro" id="IPR050824">
    <property type="entry name" value="Thiol_disulfide_DsbA"/>
</dbReference>
<organism evidence="11 12">
    <name type="scientific">SAR86 cluster bacterium</name>
    <dbReference type="NCBI Taxonomy" id="2030880"/>
    <lineage>
        <taxon>Bacteria</taxon>
        <taxon>Pseudomonadati</taxon>
        <taxon>Pseudomonadota</taxon>
        <taxon>Gammaproteobacteria</taxon>
        <taxon>SAR86 cluster</taxon>
    </lineage>
</organism>
<feature type="signal peptide" evidence="9">
    <location>
        <begin position="1"/>
        <end position="17"/>
    </location>
</feature>